<keyword evidence="2 5" id="KW-0808">Transferase</keyword>
<evidence type="ECO:0000313" key="7">
    <source>
        <dbReference type="EMBL" id="SHF78408.1"/>
    </source>
</evidence>
<dbReference type="Pfam" id="PF12464">
    <property type="entry name" value="Mac"/>
    <property type="match status" value="1"/>
</dbReference>
<keyword evidence="8" id="KW-1185">Reference proteome</keyword>
<proteinExistence type="inferred from homology"/>
<accession>A0A1M5EGP3</accession>
<evidence type="ECO:0000256" key="2">
    <source>
        <dbReference type="ARBA" id="ARBA00022679"/>
    </source>
</evidence>
<dbReference type="PANTHER" id="PTHR43017:SF1">
    <property type="entry name" value="ACETYLTRANSFERASE YJL218W-RELATED"/>
    <property type="match status" value="1"/>
</dbReference>
<evidence type="ECO:0000259" key="6">
    <source>
        <dbReference type="Pfam" id="PF12464"/>
    </source>
</evidence>
<dbReference type="STRING" id="634436.SAMN05216361_0389"/>
<dbReference type="InterPro" id="IPR011004">
    <property type="entry name" value="Trimer_LpxA-like_sf"/>
</dbReference>
<dbReference type="PANTHER" id="PTHR43017">
    <property type="entry name" value="GALACTOSIDE O-ACETYLTRANSFERASE"/>
    <property type="match status" value="1"/>
</dbReference>
<dbReference type="SUPFAM" id="SSF51161">
    <property type="entry name" value="Trimeric LpxA-like enzymes"/>
    <property type="match status" value="1"/>
</dbReference>
<keyword evidence="3" id="KW-0677">Repeat</keyword>
<evidence type="ECO:0000313" key="8">
    <source>
        <dbReference type="Proteomes" id="UP000184520"/>
    </source>
</evidence>
<protein>
    <recommendedName>
        <fullName evidence="5">Acetyltransferase</fullName>
        <ecNumber evidence="5">2.3.1.-</ecNumber>
    </recommendedName>
</protein>
<evidence type="ECO:0000256" key="3">
    <source>
        <dbReference type="ARBA" id="ARBA00022737"/>
    </source>
</evidence>
<dbReference type="InterPro" id="IPR024688">
    <property type="entry name" value="Mac_dom"/>
</dbReference>
<dbReference type="Pfam" id="PF00132">
    <property type="entry name" value="Hexapep"/>
    <property type="match status" value="1"/>
</dbReference>
<keyword evidence="4 5" id="KW-0012">Acyltransferase</keyword>
<reference evidence="8" key="1">
    <citation type="submission" date="2016-11" db="EMBL/GenBank/DDBJ databases">
        <authorList>
            <person name="Varghese N."/>
            <person name="Submissions S."/>
        </authorList>
    </citation>
    <scope>NUCLEOTIDE SEQUENCE [LARGE SCALE GENOMIC DNA]</scope>
    <source>
        <strain evidence="8">CGMCC 1.8995</strain>
    </source>
</reference>
<organism evidence="7 8">
    <name type="scientific">Marisediminitalea aggregata</name>
    <dbReference type="NCBI Taxonomy" id="634436"/>
    <lineage>
        <taxon>Bacteria</taxon>
        <taxon>Pseudomonadati</taxon>
        <taxon>Pseudomonadota</taxon>
        <taxon>Gammaproteobacteria</taxon>
        <taxon>Alteromonadales</taxon>
        <taxon>Alteromonadaceae</taxon>
        <taxon>Marisediminitalea</taxon>
    </lineage>
</organism>
<dbReference type="AlphaFoldDB" id="A0A1M5EGP3"/>
<feature type="domain" description="Maltose/galactoside acetyltransferase" evidence="6">
    <location>
        <begin position="16"/>
        <end position="61"/>
    </location>
</feature>
<dbReference type="OrthoDB" id="9815592at2"/>
<dbReference type="Gene3D" id="2.160.10.10">
    <property type="entry name" value="Hexapeptide repeat proteins"/>
    <property type="match status" value="1"/>
</dbReference>
<dbReference type="RefSeq" id="WP_073316994.1">
    <property type="nucleotide sequence ID" value="NZ_FQWD01000001.1"/>
</dbReference>
<gene>
    <name evidence="7" type="ORF">SAMN05216361_0389</name>
</gene>
<dbReference type="EC" id="2.3.1.-" evidence="5"/>
<dbReference type="EMBL" id="FQWD01000001">
    <property type="protein sequence ID" value="SHF78408.1"/>
    <property type="molecule type" value="Genomic_DNA"/>
</dbReference>
<dbReference type="GO" id="GO:0008870">
    <property type="term" value="F:galactoside O-acetyltransferase activity"/>
    <property type="evidence" value="ECO:0007669"/>
    <property type="project" value="TreeGrafter"/>
</dbReference>
<dbReference type="Proteomes" id="UP000184520">
    <property type="component" value="Unassembled WGS sequence"/>
</dbReference>
<evidence type="ECO:0000256" key="1">
    <source>
        <dbReference type="ARBA" id="ARBA00007274"/>
    </source>
</evidence>
<dbReference type="InterPro" id="IPR039369">
    <property type="entry name" value="LacA-like"/>
</dbReference>
<evidence type="ECO:0000256" key="4">
    <source>
        <dbReference type="ARBA" id="ARBA00023315"/>
    </source>
</evidence>
<name>A0A1M5EGP3_9ALTE</name>
<sequence>MNAINTRNEDLRITPGVPHNTNDESLLCARVQANEYNHRFNTTSPSAFAERSAILSALLAKSKGVQVASTIYAEYGCHTHIGKGTFLNHNVSIIDACPVHIGNQVLIGPNTVISSVVGRFTAGPDTDHEVANPVTLGHRVWVGANVRIAAGVSIGDNCVIGAGSLVTESLPANTLAYGIPAARIRKIQQNPQ</sequence>
<comment type="similarity">
    <text evidence="1 5">Belongs to the transferase hexapeptide repeat family.</text>
</comment>
<dbReference type="InterPro" id="IPR001451">
    <property type="entry name" value="Hexapep"/>
</dbReference>
<evidence type="ECO:0000256" key="5">
    <source>
        <dbReference type="RuleBase" id="RU367021"/>
    </source>
</evidence>